<protein>
    <submittedName>
        <fullName evidence="3">Uncharacterized protein</fullName>
    </submittedName>
</protein>
<name>K9W883_9CYAN</name>
<evidence type="ECO:0000313" key="4">
    <source>
        <dbReference type="Proteomes" id="UP000010471"/>
    </source>
</evidence>
<dbReference type="OrthoDB" id="509365at2"/>
<dbReference type="AlphaFoldDB" id="K9W883"/>
<dbReference type="eggNOG" id="ENOG5032QEZ">
    <property type="taxonomic scope" value="Bacteria"/>
</dbReference>
<reference evidence="3 4" key="1">
    <citation type="submission" date="2012-06" db="EMBL/GenBank/DDBJ databases">
        <title>Finished chromosome of genome of Microcoleus sp. PCC 7113.</title>
        <authorList>
            <consortium name="US DOE Joint Genome Institute"/>
            <person name="Gugger M."/>
            <person name="Coursin T."/>
            <person name="Rippka R."/>
            <person name="Tandeau De Marsac N."/>
            <person name="Huntemann M."/>
            <person name="Wei C.-L."/>
            <person name="Han J."/>
            <person name="Detter J.C."/>
            <person name="Han C."/>
            <person name="Tapia R."/>
            <person name="Chen A."/>
            <person name="Kyrpides N."/>
            <person name="Mavromatis K."/>
            <person name="Markowitz V."/>
            <person name="Szeto E."/>
            <person name="Ivanova N."/>
            <person name="Pagani I."/>
            <person name="Pati A."/>
            <person name="Goodwin L."/>
            <person name="Nordberg H.P."/>
            <person name="Cantor M.N."/>
            <person name="Hua S.X."/>
            <person name="Woyke T."/>
            <person name="Kerfeld C.A."/>
        </authorList>
    </citation>
    <scope>NUCLEOTIDE SEQUENCE [LARGE SCALE GENOMIC DNA]</scope>
    <source>
        <strain evidence="3 4">PCC 7113</strain>
    </source>
</reference>
<evidence type="ECO:0000256" key="1">
    <source>
        <dbReference type="SAM" id="MobiDB-lite"/>
    </source>
</evidence>
<feature type="region of interest" description="Disordered" evidence="1">
    <location>
        <begin position="192"/>
        <end position="238"/>
    </location>
</feature>
<dbReference type="KEGG" id="mic:Mic7113_0041"/>
<dbReference type="NCBIfam" id="NF041928">
    <property type="entry name" value="choice_anch_W"/>
    <property type="match status" value="1"/>
</dbReference>
<feature type="chain" id="PRO_5003937967" evidence="2">
    <location>
        <begin position="27"/>
        <end position="238"/>
    </location>
</feature>
<keyword evidence="2" id="KW-0732">Signal</keyword>
<dbReference type="EMBL" id="CP003630">
    <property type="protein sequence ID" value="AFZ15984.1"/>
    <property type="molecule type" value="Genomic_DNA"/>
</dbReference>
<dbReference type="Proteomes" id="UP000010471">
    <property type="component" value="Chromosome"/>
</dbReference>
<dbReference type="InterPro" id="IPR049671">
    <property type="entry name" value="Choice_anch_W"/>
</dbReference>
<dbReference type="RefSeq" id="WP_015180148.1">
    <property type="nucleotide sequence ID" value="NC_019738.1"/>
</dbReference>
<evidence type="ECO:0000256" key="2">
    <source>
        <dbReference type="SAM" id="SignalP"/>
    </source>
</evidence>
<gene>
    <name evidence="3" type="ORF">Mic7113_0041</name>
</gene>
<sequence length="238" mass="25462">MGVSQSFFTIVLATLGLSLSPLAANAIGFSTVSEAELKTLMSQPTFVAGSQFGSLFLENEAQADLSVDFVWSKGKKQPFSLSYDGSIVKYTVGETTLETQSEGFFKDIFIYTKATADLTSVLLNNLILTDSSTTLSISGIAASSPNNKVNIFGIRDIQESFTLTGNAMLSWLNKPQNPNNLAYQIQVGNVNSLTPSPNTNPTPADPVNSPAPEPEANTGIDWWSWLPSPSSGNYCTSP</sequence>
<dbReference type="HOGENOM" id="CLU_1164804_0_0_3"/>
<accession>K9W883</accession>
<proteinExistence type="predicted"/>
<keyword evidence="4" id="KW-1185">Reference proteome</keyword>
<feature type="compositionally biased region" description="Polar residues" evidence="1">
    <location>
        <begin position="227"/>
        <end position="238"/>
    </location>
</feature>
<feature type="signal peptide" evidence="2">
    <location>
        <begin position="1"/>
        <end position="26"/>
    </location>
</feature>
<feature type="compositionally biased region" description="Pro residues" evidence="1">
    <location>
        <begin position="198"/>
        <end position="213"/>
    </location>
</feature>
<evidence type="ECO:0000313" key="3">
    <source>
        <dbReference type="EMBL" id="AFZ15984.1"/>
    </source>
</evidence>
<organism evidence="3 4">
    <name type="scientific">Allocoleopsis franciscana PCC 7113</name>
    <dbReference type="NCBI Taxonomy" id="1173027"/>
    <lineage>
        <taxon>Bacteria</taxon>
        <taxon>Bacillati</taxon>
        <taxon>Cyanobacteriota</taxon>
        <taxon>Cyanophyceae</taxon>
        <taxon>Coleofasciculales</taxon>
        <taxon>Coleofasciculaceae</taxon>
        <taxon>Allocoleopsis</taxon>
        <taxon>Allocoleopsis franciscana</taxon>
    </lineage>
</organism>